<proteinExistence type="predicted"/>
<gene>
    <name evidence="1" type="ORF">LCGC14_1876980</name>
</gene>
<organism evidence="1">
    <name type="scientific">marine sediment metagenome</name>
    <dbReference type="NCBI Taxonomy" id="412755"/>
    <lineage>
        <taxon>unclassified sequences</taxon>
        <taxon>metagenomes</taxon>
        <taxon>ecological metagenomes</taxon>
    </lineage>
</organism>
<dbReference type="SUPFAM" id="SSF102588">
    <property type="entry name" value="LmbE-like"/>
    <property type="match status" value="1"/>
</dbReference>
<name>A0A0F9J1Z2_9ZZZZ</name>
<evidence type="ECO:0008006" key="2">
    <source>
        <dbReference type="Google" id="ProtNLM"/>
    </source>
</evidence>
<protein>
    <recommendedName>
        <fullName evidence="2">GlcNAc-PI de-N-acetylase</fullName>
    </recommendedName>
</protein>
<dbReference type="AlphaFoldDB" id="A0A0F9J1Z2"/>
<dbReference type="Gene3D" id="3.40.50.10320">
    <property type="entry name" value="LmbE-like"/>
    <property type="match status" value="1"/>
</dbReference>
<sequence length="177" mass="20922">MTRKGPRRAEALREVCCQENIRLHACLDIDNNFYNLPTRRVNYILTDAVREIEDTISQAIKDIKPDYVATHNICGEYGHGSHRLLFEIVSQHPLVKNLIFTDMCQRSNHRSHDEIPKSVRDAYYRKQIYLPPFNKQVPSKLDTDFYNRCKAIYDKTQSWTWDFPPIEDCNLFIINED</sequence>
<dbReference type="InterPro" id="IPR024078">
    <property type="entry name" value="LmbE-like_dom_sf"/>
</dbReference>
<dbReference type="EMBL" id="LAZR01019253">
    <property type="protein sequence ID" value="KKL93207.1"/>
    <property type="molecule type" value="Genomic_DNA"/>
</dbReference>
<reference evidence="1" key="1">
    <citation type="journal article" date="2015" name="Nature">
        <title>Complex archaea that bridge the gap between prokaryotes and eukaryotes.</title>
        <authorList>
            <person name="Spang A."/>
            <person name="Saw J.H."/>
            <person name="Jorgensen S.L."/>
            <person name="Zaremba-Niedzwiedzka K."/>
            <person name="Martijn J."/>
            <person name="Lind A.E."/>
            <person name="van Eijk R."/>
            <person name="Schleper C."/>
            <person name="Guy L."/>
            <person name="Ettema T.J."/>
        </authorList>
    </citation>
    <scope>NUCLEOTIDE SEQUENCE</scope>
</reference>
<comment type="caution">
    <text evidence="1">The sequence shown here is derived from an EMBL/GenBank/DDBJ whole genome shotgun (WGS) entry which is preliminary data.</text>
</comment>
<accession>A0A0F9J1Z2</accession>
<evidence type="ECO:0000313" key="1">
    <source>
        <dbReference type="EMBL" id="KKL93207.1"/>
    </source>
</evidence>